<accession>A0AAD4Y0A4</accession>
<gene>
    <name evidence="3" type="ORF">MG293_019804</name>
</gene>
<keyword evidence="2" id="KW-0812">Transmembrane</keyword>
<evidence type="ECO:0000256" key="1">
    <source>
        <dbReference type="SAM" id="MobiDB-lite"/>
    </source>
</evidence>
<dbReference type="Proteomes" id="UP001214576">
    <property type="component" value="Unassembled WGS sequence"/>
</dbReference>
<evidence type="ECO:0000313" key="4">
    <source>
        <dbReference type="Proteomes" id="UP001214576"/>
    </source>
</evidence>
<sequence length="302" mass="31998">MRFVPVTLKVDTTCAYGSASPSVRPCITSGYPRQQAPVLPLAPAWAARDPLRNAHPVLHGGAVFVLPKPVASDQSYLNHIKGPSPRPLPGVPVRSGDATFPKAMDNVTVRQGESATLRPALFVTKDVPILFLFFIVSFVCSQKASAFFALLCPGHKNSLSESVLGIGFGVVCGMMECVGFGAVCGMMECVRFGVVCGFMGLCKECVGFGVVCGIMGVWFGVVCGMMECVRFGVVCGIMGVFCVCGQSSIRLAQSWGCISDHSSLSSPDSSEDSEEHTEKSPGVGIQVLSLTRWDLGFESKPA</sequence>
<feature type="transmembrane region" description="Helical" evidence="2">
    <location>
        <begin position="163"/>
        <end position="185"/>
    </location>
</feature>
<comment type="caution">
    <text evidence="3">The sequence shown here is derived from an EMBL/GenBank/DDBJ whole genome shotgun (WGS) entry which is preliminary data.</text>
</comment>
<organism evidence="3 4">
    <name type="scientific">Ovis ammon polii</name>
    <dbReference type="NCBI Taxonomy" id="230172"/>
    <lineage>
        <taxon>Eukaryota</taxon>
        <taxon>Metazoa</taxon>
        <taxon>Chordata</taxon>
        <taxon>Craniata</taxon>
        <taxon>Vertebrata</taxon>
        <taxon>Euteleostomi</taxon>
        <taxon>Mammalia</taxon>
        <taxon>Eutheria</taxon>
        <taxon>Laurasiatheria</taxon>
        <taxon>Artiodactyla</taxon>
        <taxon>Ruminantia</taxon>
        <taxon>Pecora</taxon>
        <taxon>Bovidae</taxon>
        <taxon>Caprinae</taxon>
        <taxon>Ovis</taxon>
    </lineage>
</organism>
<reference evidence="3" key="1">
    <citation type="submission" date="2022-03" db="EMBL/GenBank/DDBJ databases">
        <title>Genomic analyses of argali, domestic sheep and their hybrids provide insights into chromosomal evolution, heterosis and genetic basis of agronomic traits.</title>
        <authorList>
            <person name="Li M."/>
        </authorList>
    </citation>
    <scope>NUCLEOTIDE SEQUENCE</scope>
    <source>
        <strain evidence="3">CAU-MHL-2022a</strain>
        <tissue evidence="3">Skin</tissue>
    </source>
</reference>
<keyword evidence="2" id="KW-1133">Transmembrane helix</keyword>
<feature type="transmembrane region" description="Helical" evidence="2">
    <location>
        <begin position="192"/>
        <end position="219"/>
    </location>
</feature>
<dbReference type="EMBL" id="JAKZEL010000026">
    <property type="protein sequence ID" value="KAI4529948.1"/>
    <property type="molecule type" value="Genomic_DNA"/>
</dbReference>
<proteinExistence type="predicted"/>
<feature type="region of interest" description="Disordered" evidence="1">
    <location>
        <begin position="265"/>
        <end position="284"/>
    </location>
</feature>
<protein>
    <submittedName>
        <fullName evidence="3">Uncharacterized protein</fullName>
    </submittedName>
</protein>
<keyword evidence="4" id="KW-1185">Reference proteome</keyword>
<dbReference type="AlphaFoldDB" id="A0AAD4Y0A4"/>
<feature type="transmembrane region" description="Helical" evidence="2">
    <location>
        <begin position="127"/>
        <end position="151"/>
    </location>
</feature>
<evidence type="ECO:0000313" key="3">
    <source>
        <dbReference type="EMBL" id="KAI4529948.1"/>
    </source>
</evidence>
<evidence type="ECO:0000256" key="2">
    <source>
        <dbReference type="SAM" id="Phobius"/>
    </source>
</evidence>
<keyword evidence="2" id="KW-0472">Membrane</keyword>
<name>A0AAD4Y0A4_OVIAM</name>